<comment type="caution">
    <text evidence="2">The sequence shown here is derived from an EMBL/GenBank/DDBJ whole genome shotgun (WGS) entry which is preliminary data.</text>
</comment>
<dbReference type="AlphaFoldDB" id="A0A8X6GPG5"/>
<dbReference type="EMBL" id="BMAO01035818">
    <property type="protein sequence ID" value="GFR06200.1"/>
    <property type="molecule type" value="Genomic_DNA"/>
</dbReference>
<evidence type="ECO:0000313" key="3">
    <source>
        <dbReference type="Proteomes" id="UP000887116"/>
    </source>
</evidence>
<organism evidence="2 3">
    <name type="scientific">Trichonephila clavata</name>
    <name type="common">Joro spider</name>
    <name type="synonym">Nephila clavata</name>
    <dbReference type="NCBI Taxonomy" id="2740835"/>
    <lineage>
        <taxon>Eukaryota</taxon>
        <taxon>Metazoa</taxon>
        <taxon>Ecdysozoa</taxon>
        <taxon>Arthropoda</taxon>
        <taxon>Chelicerata</taxon>
        <taxon>Arachnida</taxon>
        <taxon>Araneae</taxon>
        <taxon>Araneomorphae</taxon>
        <taxon>Entelegynae</taxon>
        <taxon>Araneoidea</taxon>
        <taxon>Nephilidae</taxon>
        <taxon>Trichonephila</taxon>
    </lineage>
</organism>
<name>A0A8X6GPG5_TRICU</name>
<feature type="compositionally biased region" description="Basic and acidic residues" evidence="1">
    <location>
        <begin position="76"/>
        <end position="89"/>
    </location>
</feature>
<feature type="region of interest" description="Disordered" evidence="1">
    <location>
        <begin position="71"/>
        <end position="105"/>
    </location>
</feature>
<accession>A0A8X6GPG5</accession>
<gene>
    <name evidence="2" type="ORF">TNCT_493671</name>
</gene>
<proteinExistence type="predicted"/>
<reference evidence="2" key="1">
    <citation type="submission" date="2020-07" db="EMBL/GenBank/DDBJ databases">
        <title>Multicomponent nature underlies the extraordinary mechanical properties of spider dragline silk.</title>
        <authorList>
            <person name="Kono N."/>
            <person name="Nakamura H."/>
            <person name="Mori M."/>
            <person name="Yoshida Y."/>
            <person name="Ohtoshi R."/>
            <person name="Malay A.D."/>
            <person name="Moran D.A.P."/>
            <person name="Tomita M."/>
            <person name="Numata K."/>
            <person name="Arakawa K."/>
        </authorList>
    </citation>
    <scope>NUCLEOTIDE SEQUENCE</scope>
</reference>
<sequence length="140" mass="16537">MGESGNILDHVCMGESGSGSGIYKEKDPAMMKTTAKTYLADGKKTHFRHLPHRRNPDMGWRATLQPICPQIHRNHRNEADQARPDEAERRQRKRESRRREKTWSEEKRLLDDGFCNLLTSSEFIRFSDVSRRKRKINRWD</sequence>
<dbReference type="Proteomes" id="UP000887116">
    <property type="component" value="Unassembled WGS sequence"/>
</dbReference>
<protein>
    <submittedName>
        <fullName evidence="2">Uncharacterized protein</fullName>
    </submittedName>
</protein>
<keyword evidence="3" id="KW-1185">Reference proteome</keyword>
<evidence type="ECO:0000256" key="1">
    <source>
        <dbReference type="SAM" id="MobiDB-lite"/>
    </source>
</evidence>
<evidence type="ECO:0000313" key="2">
    <source>
        <dbReference type="EMBL" id="GFR06200.1"/>
    </source>
</evidence>